<comment type="similarity">
    <text evidence="1">Belongs to the serpin family.</text>
</comment>
<sequence>MNDFAPRLLGELPGDVCWSPYSVESALRIVLRLAEGSTRARLLELLGSEELPGSHPPGFAVSDSLWARDFLNLPAPVRLFDDPAAALKLINAEVAEATRGLIPELLKSLAPSTTAVVVNALYLKAQWWGQFWLVGDEPFHSPSGDRLVPMMQRQSSFPYARLHGWEVVKIPAHDDVEAVVLLPSDGMDLDSRALSELLDAHAHTEVLLTMPTLKLSYGDDLRPALERLGLAAVFAQGGMPHPDMVIDQVIHQAVLRVDEHGIEGTAATAIMAVGSPVPVPVEPVEVTVDRPFLFLVRHSVTGAIYFLARVENL</sequence>
<accession>A0A563EH03</accession>
<dbReference type="InterPro" id="IPR023795">
    <property type="entry name" value="Serpin_CS"/>
</dbReference>
<dbReference type="Gene3D" id="2.30.39.10">
    <property type="entry name" value="Alpha-1-antitrypsin, domain 1"/>
    <property type="match status" value="2"/>
</dbReference>
<keyword evidence="4" id="KW-1185">Reference proteome</keyword>
<evidence type="ECO:0000313" key="4">
    <source>
        <dbReference type="Proteomes" id="UP000316639"/>
    </source>
</evidence>
<evidence type="ECO:0000256" key="1">
    <source>
        <dbReference type="RuleBase" id="RU000411"/>
    </source>
</evidence>
<dbReference type="Gene3D" id="3.30.497.10">
    <property type="entry name" value="Antithrombin, subunit I, domain 2"/>
    <property type="match status" value="1"/>
</dbReference>
<dbReference type="RefSeq" id="WP_146359354.1">
    <property type="nucleotide sequence ID" value="NZ_VOBR01000038.1"/>
</dbReference>
<dbReference type="Pfam" id="PF00079">
    <property type="entry name" value="Serpin"/>
    <property type="match status" value="1"/>
</dbReference>
<gene>
    <name evidence="3" type="ORF">FKR81_38155</name>
</gene>
<dbReference type="EMBL" id="VOBR01000038">
    <property type="protein sequence ID" value="TWP45800.1"/>
    <property type="molecule type" value="Genomic_DNA"/>
</dbReference>
<organism evidence="3 4">
    <name type="scientific">Lentzea tibetensis</name>
    <dbReference type="NCBI Taxonomy" id="2591470"/>
    <lineage>
        <taxon>Bacteria</taxon>
        <taxon>Bacillati</taxon>
        <taxon>Actinomycetota</taxon>
        <taxon>Actinomycetes</taxon>
        <taxon>Pseudonocardiales</taxon>
        <taxon>Pseudonocardiaceae</taxon>
        <taxon>Lentzea</taxon>
    </lineage>
</organism>
<evidence type="ECO:0000259" key="2">
    <source>
        <dbReference type="SMART" id="SM00093"/>
    </source>
</evidence>
<dbReference type="PROSITE" id="PS00284">
    <property type="entry name" value="SERPIN"/>
    <property type="match status" value="1"/>
</dbReference>
<dbReference type="OrthoDB" id="9764871at2"/>
<dbReference type="InterPro" id="IPR042178">
    <property type="entry name" value="Serpin_sf_1"/>
</dbReference>
<dbReference type="AlphaFoldDB" id="A0A563EH03"/>
<dbReference type="Proteomes" id="UP000316639">
    <property type="component" value="Unassembled WGS sequence"/>
</dbReference>
<dbReference type="InterPro" id="IPR023796">
    <property type="entry name" value="Serpin_dom"/>
</dbReference>
<name>A0A563EH03_9PSEU</name>
<dbReference type="Gene3D" id="6.20.40.10">
    <property type="match status" value="1"/>
</dbReference>
<dbReference type="PANTHER" id="PTHR11461">
    <property type="entry name" value="SERINE PROTEASE INHIBITOR, SERPIN"/>
    <property type="match status" value="1"/>
</dbReference>
<dbReference type="InterPro" id="IPR036186">
    <property type="entry name" value="Serpin_sf"/>
</dbReference>
<feature type="domain" description="Serpin" evidence="2">
    <location>
        <begin position="6"/>
        <end position="313"/>
    </location>
</feature>
<comment type="caution">
    <text evidence="3">The sequence shown here is derived from an EMBL/GenBank/DDBJ whole genome shotgun (WGS) entry which is preliminary data.</text>
</comment>
<dbReference type="SMART" id="SM00093">
    <property type="entry name" value="SERPIN"/>
    <property type="match status" value="1"/>
</dbReference>
<dbReference type="SUPFAM" id="SSF56574">
    <property type="entry name" value="Serpins"/>
    <property type="match status" value="1"/>
</dbReference>
<dbReference type="GO" id="GO:0004867">
    <property type="term" value="F:serine-type endopeptidase inhibitor activity"/>
    <property type="evidence" value="ECO:0007669"/>
    <property type="project" value="InterPro"/>
</dbReference>
<dbReference type="PANTHER" id="PTHR11461:SF211">
    <property type="entry name" value="GH10112P-RELATED"/>
    <property type="match status" value="1"/>
</dbReference>
<dbReference type="InterPro" id="IPR042185">
    <property type="entry name" value="Serpin_sf_2"/>
</dbReference>
<proteinExistence type="inferred from homology"/>
<protein>
    <submittedName>
        <fullName evidence="3">Serpin family protein</fullName>
    </submittedName>
</protein>
<evidence type="ECO:0000313" key="3">
    <source>
        <dbReference type="EMBL" id="TWP45800.1"/>
    </source>
</evidence>
<dbReference type="GO" id="GO:0005615">
    <property type="term" value="C:extracellular space"/>
    <property type="evidence" value="ECO:0007669"/>
    <property type="project" value="InterPro"/>
</dbReference>
<dbReference type="InterPro" id="IPR000215">
    <property type="entry name" value="Serpin_fam"/>
</dbReference>
<reference evidence="3 4" key="1">
    <citation type="submission" date="2019-07" db="EMBL/GenBank/DDBJ databases">
        <title>Lentzea xizangensis sp. nov., isolated from Qinghai-Tibetan Plateau Soils.</title>
        <authorList>
            <person name="Huang J."/>
        </authorList>
    </citation>
    <scope>NUCLEOTIDE SEQUENCE [LARGE SCALE GENOMIC DNA]</scope>
    <source>
        <strain evidence="3 4">FXJ1.1311</strain>
    </source>
</reference>